<dbReference type="EMBL" id="GGEC01069163">
    <property type="protein sequence ID" value="MBX49647.1"/>
    <property type="molecule type" value="Transcribed_RNA"/>
</dbReference>
<organism evidence="2">
    <name type="scientific">Rhizophora mucronata</name>
    <name type="common">Asiatic mangrove</name>
    <dbReference type="NCBI Taxonomy" id="61149"/>
    <lineage>
        <taxon>Eukaryota</taxon>
        <taxon>Viridiplantae</taxon>
        <taxon>Streptophyta</taxon>
        <taxon>Embryophyta</taxon>
        <taxon>Tracheophyta</taxon>
        <taxon>Spermatophyta</taxon>
        <taxon>Magnoliopsida</taxon>
        <taxon>eudicotyledons</taxon>
        <taxon>Gunneridae</taxon>
        <taxon>Pentapetalae</taxon>
        <taxon>rosids</taxon>
        <taxon>fabids</taxon>
        <taxon>Malpighiales</taxon>
        <taxon>Rhizophoraceae</taxon>
        <taxon>Rhizophora</taxon>
    </lineage>
</organism>
<feature type="transmembrane region" description="Helical" evidence="1">
    <location>
        <begin position="14"/>
        <end position="38"/>
    </location>
</feature>
<keyword evidence="1" id="KW-0812">Transmembrane</keyword>
<evidence type="ECO:0000256" key="1">
    <source>
        <dbReference type="SAM" id="Phobius"/>
    </source>
</evidence>
<reference evidence="2" key="1">
    <citation type="submission" date="2018-02" db="EMBL/GenBank/DDBJ databases">
        <title>Rhizophora mucronata_Transcriptome.</title>
        <authorList>
            <person name="Meera S.P."/>
            <person name="Sreeshan A."/>
            <person name="Augustine A."/>
        </authorList>
    </citation>
    <scope>NUCLEOTIDE SEQUENCE</scope>
    <source>
        <tissue evidence="2">Leaf</tissue>
    </source>
</reference>
<protein>
    <submittedName>
        <fullName evidence="2">Uncharacterized protein</fullName>
    </submittedName>
</protein>
<dbReference type="AlphaFoldDB" id="A0A2P2P4J4"/>
<evidence type="ECO:0000313" key="2">
    <source>
        <dbReference type="EMBL" id="MBX49647.1"/>
    </source>
</evidence>
<sequence>MEWTFCAQQCCSPILALAAASLAGFARMYSFCIMLLTLTR</sequence>
<keyword evidence="1" id="KW-1133">Transmembrane helix</keyword>
<proteinExistence type="predicted"/>
<keyword evidence="1" id="KW-0472">Membrane</keyword>
<accession>A0A2P2P4J4</accession>
<name>A0A2P2P4J4_RHIMU</name>